<dbReference type="Proteomes" id="UP000261540">
    <property type="component" value="Unplaced"/>
</dbReference>
<keyword evidence="7" id="KW-0472">Membrane</keyword>
<dbReference type="Ensembl" id="ENSPKIT00000000660.1">
    <property type="protein sequence ID" value="ENSPKIP00000020050.1"/>
    <property type="gene ID" value="ENSPKIG00000004960.1"/>
</dbReference>
<evidence type="ECO:0000256" key="10">
    <source>
        <dbReference type="SAM" id="MobiDB-lite"/>
    </source>
</evidence>
<comment type="subcellular location">
    <subcellularLocation>
        <location evidence="1">Membrane</location>
        <topology evidence="1">Single-pass type I membrane protein</topology>
    </subcellularLocation>
</comment>
<feature type="domain" description="Fibronectin type-III" evidence="12">
    <location>
        <begin position="117"/>
        <end position="211"/>
    </location>
</feature>
<evidence type="ECO:0000256" key="2">
    <source>
        <dbReference type="ARBA" id="ARBA00008921"/>
    </source>
</evidence>
<evidence type="ECO:0000256" key="1">
    <source>
        <dbReference type="ARBA" id="ARBA00004479"/>
    </source>
</evidence>
<sequence length="679" mass="75765">MAWLTVFLLLPLVCHALKAPVTAGQAPALSKPKCYIPHGDDPDIHCSWEPADRSLSPQKYVIHWMQDDTGRKRDAGDSGGIIPRASFRSHQHMCVWVTAGGVSVGEEVCFNTADIEQPRAPEVLNHTLQPLAIIWQVPCSEMDLLLCEVQYRIQGEEGWIKGNDDVQDTFMLEDVQPFSMYEFKVRCSCSNVVGAPSSGWSNSYMVRSAEAAPVGVLDMWIHCGESSDHADCNLVWKELPRHLARGEVTRYTLTMENETRGISAAELKPMEGILGAVTENRSRCCFYPSPLSLRSVTAVHLTAINSKGATEPTYLALPSPGQTPDPLYNLSINVTMVEHEWKLKVSWNSPPEVVDEYVLQLDEVCPPQRFDWIKVNQSGDTVMEGDFRNYTPYNLSLFGISSNRRRLLAMTTVYTVQHAPPKVKRFQVSRLSSSEVTLTWQKIPVFESGGVILKYRLGFFNETPEYEVHHSTDSYTFSGRQQGRNHMAWIYAETEAGPGPPNTINFFIPASTDVFKVVLITVSLAGVLCLFGCCGHRRVSCSWCHDKVPDPNNSRLFKPDQNIGIWESLGSPESNQNLSCLEVIETEDFKGKDFPEEENTPSVHLENEVEEEQISEDGEDTAMAHSAARNVAGDPGSGVNSYSEMNDREGAEVDGASLEETFFPDYEKHFMPCPCDMSS</sequence>
<keyword evidence="14" id="KW-1185">Reference proteome</keyword>
<feature type="region of interest" description="Disordered" evidence="10">
    <location>
        <begin position="590"/>
        <end position="609"/>
    </location>
</feature>
<protein>
    <submittedName>
        <fullName evidence="13">Interleukin-12 receptor subunit beta-2-like</fullName>
    </submittedName>
</protein>
<dbReference type="AlphaFoldDB" id="A0A3B3RQD7"/>
<dbReference type="OrthoDB" id="5989951at2759"/>
<dbReference type="InterPro" id="IPR052672">
    <property type="entry name" value="Type1_Cytokine_Rcpt_Type2"/>
</dbReference>
<dbReference type="CDD" id="cd00063">
    <property type="entry name" value="FN3"/>
    <property type="match status" value="2"/>
</dbReference>
<evidence type="ECO:0000256" key="5">
    <source>
        <dbReference type="ARBA" id="ARBA00022737"/>
    </source>
</evidence>
<dbReference type="SMART" id="SM00060">
    <property type="entry name" value="FN3"/>
    <property type="match status" value="3"/>
</dbReference>
<evidence type="ECO:0000256" key="9">
    <source>
        <dbReference type="ARBA" id="ARBA00023180"/>
    </source>
</evidence>
<evidence type="ECO:0000256" key="4">
    <source>
        <dbReference type="ARBA" id="ARBA00022729"/>
    </source>
</evidence>
<keyword evidence="6" id="KW-1133">Transmembrane helix</keyword>
<dbReference type="InterPro" id="IPR036116">
    <property type="entry name" value="FN3_sf"/>
</dbReference>
<dbReference type="CTD" id="110437721"/>
<dbReference type="STRING" id="1676925.ENSPKIP00000020050"/>
<keyword evidence="8" id="KW-0675">Receptor</keyword>
<keyword evidence="9" id="KW-0325">Glycoprotein</keyword>
<reference evidence="13" key="1">
    <citation type="submission" date="2025-08" db="UniProtKB">
        <authorList>
            <consortium name="Ensembl"/>
        </authorList>
    </citation>
    <scope>IDENTIFICATION</scope>
</reference>
<organism evidence="13 14">
    <name type="scientific">Paramormyrops kingsleyae</name>
    <dbReference type="NCBI Taxonomy" id="1676925"/>
    <lineage>
        <taxon>Eukaryota</taxon>
        <taxon>Metazoa</taxon>
        <taxon>Chordata</taxon>
        <taxon>Craniata</taxon>
        <taxon>Vertebrata</taxon>
        <taxon>Euteleostomi</taxon>
        <taxon>Actinopterygii</taxon>
        <taxon>Neopterygii</taxon>
        <taxon>Teleostei</taxon>
        <taxon>Osteoglossocephala</taxon>
        <taxon>Osteoglossomorpha</taxon>
        <taxon>Osteoglossiformes</taxon>
        <taxon>Mormyridae</taxon>
        <taxon>Paramormyrops</taxon>
    </lineage>
</organism>
<keyword evidence="3" id="KW-0812">Transmembrane</keyword>
<evidence type="ECO:0000259" key="12">
    <source>
        <dbReference type="PROSITE" id="PS50853"/>
    </source>
</evidence>
<dbReference type="InterPro" id="IPR003961">
    <property type="entry name" value="FN3_dom"/>
</dbReference>
<dbReference type="SUPFAM" id="SSF49265">
    <property type="entry name" value="Fibronectin type III"/>
    <property type="match status" value="2"/>
</dbReference>
<name>A0A3B3RQD7_9TELE</name>
<dbReference type="PANTHER" id="PTHR48423:SF1">
    <property type="entry name" value="INTERLEUKIN-27 RECEPTOR SUBUNIT ALPHA"/>
    <property type="match status" value="1"/>
</dbReference>
<feature type="chain" id="PRO_5017194634" evidence="11">
    <location>
        <begin position="17"/>
        <end position="679"/>
    </location>
</feature>
<dbReference type="GeneTree" id="ENSGT00940000155603"/>
<comment type="similarity">
    <text evidence="2">Belongs to the type I cytokine receptor family. Type 2 subfamily.</text>
</comment>
<evidence type="ECO:0000313" key="14">
    <source>
        <dbReference type="Proteomes" id="UP000261540"/>
    </source>
</evidence>
<evidence type="ECO:0000313" key="13">
    <source>
        <dbReference type="Ensembl" id="ENSPKIP00000020050.1"/>
    </source>
</evidence>
<feature type="signal peptide" evidence="11">
    <location>
        <begin position="1"/>
        <end position="16"/>
    </location>
</feature>
<evidence type="ECO:0000256" key="8">
    <source>
        <dbReference type="ARBA" id="ARBA00023170"/>
    </source>
</evidence>
<keyword evidence="4 11" id="KW-0732">Signal</keyword>
<evidence type="ECO:0000256" key="3">
    <source>
        <dbReference type="ARBA" id="ARBA00022692"/>
    </source>
</evidence>
<dbReference type="Pfam" id="PF00041">
    <property type="entry name" value="fn3"/>
    <property type="match status" value="1"/>
</dbReference>
<dbReference type="GO" id="GO:0005886">
    <property type="term" value="C:plasma membrane"/>
    <property type="evidence" value="ECO:0007669"/>
    <property type="project" value="UniProtKB-ARBA"/>
</dbReference>
<feature type="region of interest" description="Disordered" evidence="10">
    <location>
        <begin position="629"/>
        <end position="659"/>
    </location>
</feature>
<dbReference type="InterPro" id="IPR013783">
    <property type="entry name" value="Ig-like_fold"/>
</dbReference>
<dbReference type="PROSITE" id="PS50853">
    <property type="entry name" value="FN3"/>
    <property type="match status" value="2"/>
</dbReference>
<accession>A0A3B3RQD7</accession>
<reference evidence="13" key="2">
    <citation type="submission" date="2025-09" db="UniProtKB">
        <authorList>
            <consortium name="Ensembl"/>
        </authorList>
    </citation>
    <scope>IDENTIFICATION</scope>
</reference>
<proteinExistence type="inferred from homology"/>
<evidence type="ECO:0000256" key="6">
    <source>
        <dbReference type="ARBA" id="ARBA00022989"/>
    </source>
</evidence>
<evidence type="ECO:0000256" key="7">
    <source>
        <dbReference type="ARBA" id="ARBA00023136"/>
    </source>
</evidence>
<dbReference type="Gene3D" id="2.60.40.10">
    <property type="entry name" value="Immunoglobulins"/>
    <property type="match status" value="4"/>
</dbReference>
<keyword evidence="5" id="KW-0677">Repeat</keyword>
<feature type="domain" description="Fibronectin type-III" evidence="12">
    <location>
        <begin position="419"/>
        <end position="512"/>
    </location>
</feature>
<dbReference type="KEGG" id="pki:111843238"/>
<evidence type="ECO:0000256" key="11">
    <source>
        <dbReference type="SAM" id="SignalP"/>
    </source>
</evidence>
<dbReference type="PANTHER" id="PTHR48423">
    <property type="entry name" value="INTERLEUKIN-27 RECEPTOR SUBUNIT ALPHA"/>
    <property type="match status" value="1"/>
</dbReference>